<proteinExistence type="predicted"/>
<gene>
    <name evidence="2" type="ORF">RUM43_000353</name>
</gene>
<dbReference type="InterPro" id="IPR019601">
    <property type="entry name" value="Oxoglutarate/Fe-dep_Oase_C"/>
</dbReference>
<feature type="domain" description="Oxoglutarate/iron-dependent oxygenase C-terminal degradation" evidence="1">
    <location>
        <begin position="91"/>
        <end position="156"/>
    </location>
</feature>
<evidence type="ECO:0000313" key="3">
    <source>
        <dbReference type="Proteomes" id="UP001372834"/>
    </source>
</evidence>
<reference evidence="2 3" key="1">
    <citation type="submission" date="2023-10" db="EMBL/GenBank/DDBJ databases">
        <title>Genomes of two closely related lineages of the louse Polyplax serrata with different host specificities.</title>
        <authorList>
            <person name="Martinu J."/>
            <person name="Tarabai H."/>
            <person name="Stefka J."/>
            <person name="Hypsa V."/>
        </authorList>
    </citation>
    <scope>NUCLEOTIDE SEQUENCE [LARGE SCALE GENOMIC DNA]</scope>
    <source>
        <strain evidence="2">HR10_N</strain>
    </source>
</reference>
<evidence type="ECO:0000259" key="1">
    <source>
        <dbReference type="Pfam" id="PF10637"/>
    </source>
</evidence>
<sequence length="187" mass="21165">MVALRCFRKNGKLTKPERIQNCQLKAIRASPRLTLIVEGRCPRPGSSKGNERTCQVAVNSRLFAVICNYKNEALDVVLRLPFTDAQVKHTEEDESNPAGQVIYLDGESKDEECLLHLGDKMNCLALVFRDAKTLRFTKYLPAGAEPFFQIFCTYYQRRPSVDQPDLRHCAEESDFSEGSDDVLSDSE</sequence>
<evidence type="ECO:0000313" key="2">
    <source>
        <dbReference type="EMBL" id="KAK6644087.1"/>
    </source>
</evidence>
<dbReference type="Gene3D" id="2.60.120.620">
    <property type="entry name" value="q2cbj1_9rhob like domain"/>
    <property type="match status" value="1"/>
</dbReference>
<protein>
    <recommendedName>
        <fullName evidence="1">Oxoglutarate/iron-dependent oxygenase C-terminal degradation domain-containing protein</fullName>
    </recommendedName>
</protein>
<accession>A0AAN8SCP2</accession>
<dbReference type="GO" id="GO:0031418">
    <property type="term" value="F:L-ascorbic acid binding"/>
    <property type="evidence" value="ECO:0007669"/>
    <property type="project" value="InterPro"/>
</dbReference>
<dbReference type="AlphaFoldDB" id="A0AAN8SCP2"/>
<name>A0AAN8SCP2_POLSC</name>
<comment type="caution">
    <text evidence="2">The sequence shown here is derived from an EMBL/GenBank/DDBJ whole genome shotgun (WGS) entry which is preliminary data.</text>
</comment>
<dbReference type="Pfam" id="PF10637">
    <property type="entry name" value="Ofd1_CTDD"/>
    <property type="match status" value="1"/>
</dbReference>
<dbReference type="Proteomes" id="UP001372834">
    <property type="component" value="Unassembled WGS sequence"/>
</dbReference>
<dbReference type="GO" id="GO:0016706">
    <property type="term" value="F:2-oxoglutarate-dependent dioxygenase activity"/>
    <property type="evidence" value="ECO:0007669"/>
    <property type="project" value="InterPro"/>
</dbReference>
<dbReference type="EMBL" id="JAWJWE010000001">
    <property type="protein sequence ID" value="KAK6644087.1"/>
    <property type="molecule type" value="Genomic_DNA"/>
</dbReference>
<dbReference type="GO" id="GO:0005506">
    <property type="term" value="F:iron ion binding"/>
    <property type="evidence" value="ECO:0007669"/>
    <property type="project" value="InterPro"/>
</dbReference>
<organism evidence="2 3">
    <name type="scientific">Polyplax serrata</name>
    <name type="common">Common mouse louse</name>
    <dbReference type="NCBI Taxonomy" id="468196"/>
    <lineage>
        <taxon>Eukaryota</taxon>
        <taxon>Metazoa</taxon>
        <taxon>Ecdysozoa</taxon>
        <taxon>Arthropoda</taxon>
        <taxon>Hexapoda</taxon>
        <taxon>Insecta</taxon>
        <taxon>Pterygota</taxon>
        <taxon>Neoptera</taxon>
        <taxon>Paraneoptera</taxon>
        <taxon>Psocodea</taxon>
        <taxon>Troctomorpha</taxon>
        <taxon>Phthiraptera</taxon>
        <taxon>Anoplura</taxon>
        <taxon>Polyplacidae</taxon>
        <taxon>Polyplax</taxon>
    </lineage>
</organism>